<evidence type="ECO:0000313" key="2">
    <source>
        <dbReference type="Proteomes" id="UP000708208"/>
    </source>
</evidence>
<sequence>TEPILQELVPLDFLNRNRENVIEALGNRNIVNIPHQDFGPALQQ</sequence>
<keyword evidence="2" id="KW-1185">Reference proteome</keyword>
<name>A0A8J2JPB0_9HEXA</name>
<evidence type="ECO:0000313" key="1">
    <source>
        <dbReference type="EMBL" id="CAG7723926.1"/>
    </source>
</evidence>
<accession>A0A8J2JPB0</accession>
<protein>
    <submittedName>
        <fullName evidence="1">Uncharacterized protein</fullName>
    </submittedName>
</protein>
<dbReference type="Proteomes" id="UP000708208">
    <property type="component" value="Unassembled WGS sequence"/>
</dbReference>
<dbReference type="AlphaFoldDB" id="A0A8J2JPB0"/>
<reference evidence="1" key="1">
    <citation type="submission" date="2021-06" db="EMBL/GenBank/DDBJ databases">
        <authorList>
            <person name="Hodson N. C."/>
            <person name="Mongue J. A."/>
            <person name="Jaron S. K."/>
        </authorList>
    </citation>
    <scope>NUCLEOTIDE SEQUENCE</scope>
</reference>
<feature type="non-terminal residue" evidence="1">
    <location>
        <position position="1"/>
    </location>
</feature>
<organism evidence="1 2">
    <name type="scientific">Allacma fusca</name>
    <dbReference type="NCBI Taxonomy" id="39272"/>
    <lineage>
        <taxon>Eukaryota</taxon>
        <taxon>Metazoa</taxon>
        <taxon>Ecdysozoa</taxon>
        <taxon>Arthropoda</taxon>
        <taxon>Hexapoda</taxon>
        <taxon>Collembola</taxon>
        <taxon>Symphypleona</taxon>
        <taxon>Sminthuridae</taxon>
        <taxon>Allacma</taxon>
    </lineage>
</organism>
<proteinExistence type="predicted"/>
<comment type="caution">
    <text evidence="1">The sequence shown here is derived from an EMBL/GenBank/DDBJ whole genome shotgun (WGS) entry which is preliminary data.</text>
</comment>
<gene>
    <name evidence="1" type="ORF">AFUS01_LOCUS12981</name>
</gene>
<dbReference type="EMBL" id="CAJVCH010103839">
    <property type="protein sequence ID" value="CAG7723926.1"/>
    <property type="molecule type" value="Genomic_DNA"/>
</dbReference>
<dbReference type="OrthoDB" id="687730at2759"/>
<feature type="non-terminal residue" evidence="1">
    <location>
        <position position="44"/>
    </location>
</feature>